<feature type="non-terminal residue" evidence="1">
    <location>
        <position position="60"/>
    </location>
</feature>
<name>A0A9P7V0J3_9AGAR</name>
<gene>
    <name evidence="1" type="ORF">E1B28_000068</name>
</gene>
<evidence type="ECO:0000313" key="1">
    <source>
        <dbReference type="EMBL" id="KAG7098094.1"/>
    </source>
</evidence>
<dbReference type="AlphaFoldDB" id="A0A9P7V0J3"/>
<comment type="caution">
    <text evidence="1">The sequence shown here is derived from an EMBL/GenBank/DDBJ whole genome shotgun (WGS) entry which is preliminary data.</text>
</comment>
<dbReference type="Proteomes" id="UP001049176">
    <property type="component" value="Chromosome 1"/>
</dbReference>
<dbReference type="KEGG" id="more:E1B28_000068"/>
<reference evidence="1" key="1">
    <citation type="journal article" date="2021" name="Genome Biol. Evol.">
        <title>The assembled and annotated genome of the fairy-ring fungus Marasmius oreades.</title>
        <authorList>
            <person name="Hiltunen M."/>
            <person name="Ament-Velasquez S.L."/>
            <person name="Johannesson H."/>
        </authorList>
    </citation>
    <scope>NUCLEOTIDE SEQUENCE</scope>
    <source>
        <strain evidence="1">03SP1</strain>
    </source>
</reference>
<evidence type="ECO:0000313" key="2">
    <source>
        <dbReference type="Proteomes" id="UP001049176"/>
    </source>
</evidence>
<accession>A0A9P7V0J3</accession>
<dbReference type="GeneID" id="66069144"/>
<protein>
    <submittedName>
        <fullName evidence="1">Uncharacterized protein</fullName>
    </submittedName>
</protein>
<keyword evidence="2" id="KW-1185">Reference proteome</keyword>
<proteinExistence type="predicted"/>
<organism evidence="1 2">
    <name type="scientific">Marasmius oreades</name>
    <name type="common">fairy-ring Marasmius</name>
    <dbReference type="NCBI Taxonomy" id="181124"/>
    <lineage>
        <taxon>Eukaryota</taxon>
        <taxon>Fungi</taxon>
        <taxon>Dikarya</taxon>
        <taxon>Basidiomycota</taxon>
        <taxon>Agaricomycotina</taxon>
        <taxon>Agaricomycetes</taxon>
        <taxon>Agaricomycetidae</taxon>
        <taxon>Agaricales</taxon>
        <taxon>Marasmiineae</taxon>
        <taxon>Marasmiaceae</taxon>
        <taxon>Marasmius</taxon>
    </lineage>
</organism>
<dbReference type="RefSeq" id="XP_043014564.1">
    <property type="nucleotide sequence ID" value="XM_043145865.1"/>
</dbReference>
<sequence length="60" mass="6675">MVEAETNADAIACASLPSTTTVVDSVINTASNDLYTTAQCDFFEGSRVSRWWLLLYNWIL</sequence>
<dbReference type="EMBL" id="CM032181">
    <property type="protein sequence ID" value="KAG7098094.1"/>
    <property type="molecule type" value="Genomic_DNA"/>
</dbReference>